<dbReference type="EC" id="1.14.11.-" evidence="2"/>
<name>A0ABV3FML8_9NOCA</name>
<feature type="domain" description="Prolyl 4-hydroxylase alpha subunit Fe(2+) 2OG dioxygenase" evidence="1">
    <location>
        <begin position="156"/>
        <end position="232"/>
    </location>
</feature>
<dbReference type="GO" id="GO:0016491">
    <property type="term" value="F:oxidoreductase activity"/>
    <property type="evidence" value="ECO:0007669"/>
    <property type="project" value="UniProtKB-KW"/>
</dbReference>
<accession>A0ABV3FML8</accession>
<reference evidence="2 3" key="1">
    <citation type="submission" date="2024-06" db="EMBL/GenBank/DDBJ databases">
        <title>The Natural Products Discovery Center: Release of the First 8490 Sequenced Strains for Exploring Actinobacteria Biosynthetic Diversity.</title>
        <authorList>
            <person name="Kalkreuter E."/>
            <person name="Kautsar S.A."/>
            <person name="Yang D."/>
            <person name="Bader C.D."/>
            <person name="Teijaro C.N."/>
            <person name="Fluegel L."/>
            <person name="Davis C.M."/>
            <person name="Simpson J.R."/>
            <person name="Lauterbach L."/>
            <person name="Steele A.D."/>
            <person name="Gui C."/>
            <person name="Meng S."/>
            <person name="Li G."/>
            <person name="Viehrig K."/>
            <person name="Ye F."/>
            <person name="Su P."/>
            <person name="Kiefer A.F."/>
            <person name="Nichols A."/>
            <person name="Cepeda A.J."/>
            <person name="Yan W."/>
            <person name="Fan B."/>
            <person name="Jiang Y."/>
            <person name="Adhikari A."/>
            <person name="Zheng C.-J."/>
            <person name="Schuster L."/>
            <person name="Cowan T.M."/>
            <person name="Smanski M.J."/>
            <person name="Chevrette M.G."/>
            <person name="De Carvalho L.P.S."/>
            <person name="Shen B."/>
        </authorList>
    </citation>
    <scope>NUCLEOTIDE SEQUENCE [LARGE SCALE GENOMIC DNA]</scope>
    <source>
        <strain evidence="2 3">NPDC050403</strain>
    </source>
</reference>
<dbReference type="EMBL" id="JBFAKC010000002">
    <property type="protein sequence ID" value="MEV0706656.1"/>
    <property type="molecule type" value="Genomic_DNA"/>
</dbReference>
<keyword evidence="3" id="KW-1185">Reference proteome</keyword>
<proteinExistence type="predicted"/>
<protein>
    <submittedName>
        <fullName evidence="2">2OG-Fe(II) oxygenase</fullName>
        <ecNumber evidence="2">1.14.11.-</ecNumber>
    </submittedName>
</protein>
<gene>
    <name evidence="2" type="ORF">AB0I48_03740</name>
</gene>
<dbReference type="Pfam" id="PF13640">
    <property type="entry name" value="2OG-FeII_Oxy_3"/>
    <property type="match status" value="1"/>
</dbReference>
<evidence type="ECO:0000259" key="1">
    <source>
        <dbReference type="Pfam" id="PF13640"/>
    </source>
</evidence>
<dbReference type="RefSeq" id="WP_357780042.1">
    <property type="nucleotide sequence ID" value="NZ_JBFAKC010000002.1"/>
</dbReference>
<dbReference type="Proteomes" id="UP001551695">
    <property type="component" value="Unassembled WGS sequence"/>
</dbReference>
<keyword evidence="2" id="KW-0560">Oxidoreductase</keyword>
<evidence type="ECO:0000313" key="3">
    <source>
        <dbReference type="Proteomes" id="UP001551695"/>
    </source>
</evidence>
<evidence type="ECO:0000313" key="2">
    <source>
        <dbReference type="EMBL" id="MEV0706656.1"/>
    </source>
</evidence>
<sequence length="251" mass="27600">MTGVMTSRVRAQPAWFTELFAHRRWIRRTGPFPHIYARDIFVADFYQRLVDDYARVRAERSDRFRPVTGQGDPTALGLSELRDGPLALFATREWHDLIAGVTGVTATGDIDGSVRHHAPGSPAGTPDNGLASALFAEPVPGPGEVRLPDAGAGTRETVRAVAVLFHLGNPDWRTGDGGEIGLRADRGDSTGPTLTIPPLDNSMVVFECTPRSWHNFAGGNTTDRGSVVMWLHRPRHEAQRRRGAELVDRHR</sequence>
<dbReference type="Gene3D" id="2.60.120.620">
    <property type="entry name" value="q2cbj1_9rhob like domain"/>
    <property type="match status" value="1"/>
</dbReference>
<organism evidence="2 3">
    <name type="scientific">Nocardia aurea</name>
    <dbReference type="NCBI Taxonomy" id="2144174"/>
    <lineage>
        <taxon>Bacteria</taxon>
        <taxon>Bacillati</taxon>
        <taxon>Actinomycetota</taxon>
        <taxon>Actinomycetes</taxon>
        <taxon>Mycobacteriales</taxon>
        <taxon>Nocardiaceae</taxon>
        <taxon>Nocardia</taxon>
    </lineage>
</organism>
<comment type="caution">
    <text evidence="2">The sequence shown here is derived from an EMBL/GenBank/DDBJ whole genome shotgun (WGS) entry which is preliminary data.</text>
</comment>
<dbReference type="InterPro" id="IPR044862">
    <property type="entry name" value="Pro_4_hyd_alph_FE2OG_OXY"/>
</dbReference>